<dbReference type="Proteomes" id="UP000314294">
    <property type="component" value="Unassembled WGS sequence"/>
</dbReference>
<dbReference type="EMBL" id="SRLO01000261">
    <property type="protein sequence ID" value="TNN63983.1"/>
    <property type="molecule type" value="Genomic_DNA"/>
</dbReference>
<gene>
    <name evidence="2" type="ORF">EYF80_025825</name>
</gene>
<organism evidence="2 3">
    <name type="scientific">Liparis tanakae</name>
    <name type="common">Tanaka's snailfish</name>
    <dbReference type="NCBI Taxonomy" id="230148"/>
    <lineage>
        <taxon>Eukaryota</taxon>
        <taxon>Metazoa</taxon>
        <taxon>Chordata</taxon>
        <taxon>Craniata</taxon>
        <taxon>Vertebrata</taxon>
        <taxon>Euteleostomi</taxon>
        <taxon>Actinopterygii</taxon>
        <taxon>Neopterygii</taxon>
        <taxon>Teleostei</taxon>
        <taxon>Neoteleostei</taxon>
        <taxon>Acanthomorphata</taxon>
        <taxon>Eupercaria</taxon>
        <taxon>Perciformes</taxon>
        <taxon>Cottioidei</taxon>
        <taxon>Cottales</taxon>
        <taxon>Liparidae</taxon>
        <taxon>Liparis</taxon>
    </lineage>
</organism>
<dbReference type="AlphaFoldDB" id="A0A4Z2HG93"/>
<sequence length="269" mass="29361">MSCQDRMGVFSSSPTTMPGPWVGGPPMNSMTRAPVLGYQADGDGQRHAGGAEWPLALRHGPRVPLKLPEQVSQIHVDSVHGLQEPVFKHKQTLEQESRGGIVLTSGNYHHPCKTNSRYPANNQEFPRCFKTDLDLFGGEVLGAPEHVALGDPLTAELVDLHHASESDEADQGVGRQQAEGHLEGLLQGLEVLFLQTCVHHSGLSTALQLARLHRTGSYWTGGRSGLSLSGVKRQETGTTSLVASRRLEGQRFQLNLTPSRSSFCWMNSW</sequence>
<comment type="caution">
    <text evidence="2">The sequence shown here is derived from an EMBL/GenBank/DDBJ whole genome shotgun (WGS) entry which is preliminary data.</text>
</comment>
<keyword evidence="3" id="KW-1185">Reference proteome</keyword>
<protein>
    <submittedName>
        <fullName evidence="2">Uncharacterized protein</fullName>
    </submittedName>
</protein>
<reference evidence="2 3" key="1">
    <citation type="submission" date="2019-03" db="EMBL/GenBank/DDBJ databases">
        <title>First draft genome of Liparis tanakae, snailfish: a comprehensive survey of snailfish specific genes.</title>
        <authorList>
            <person name="Kim W."/>
            <person name="Song I."/>
            <person name="Jeong J.-H."/>
            <person name="Kim D."/>
            <person name="Kim S."/>
            <person name="Ryu S."/>
            <person name="Song J.Y."/>
            <person name="Lee S.K."/>
        </authorList>
    </citation>
    <scope>NUCLEOTIDE SEQUENCE [LARGE SCALE GENOMIC DNA]</scope>
    <source>
        <tissue evidence="2">Muscle</tissue>
    </source>
</reference>
<name>A0A4Z2HG93_9TELE</name>
<dbReference type="OrthoDB" id="10625913at2759"/>
<evidence type="ECO:0000313" key="3">
    <source>
        <dbReference type="Proteomes" id="UP000314294"/>
    </source>
</evidence>
<proteinExistence type="predicted"/>
<evidence type="ECO:0000313" key="2">
    <source>
        <dbReference type="EMBL" id="TNN63983.1"/>
    </source>
</evidence>
<evidence type="ECO:0000256" key="1">
    <source>
        <dbReference type="SAM" id="MobiDB-lite"/>
    </source>
</evidence>
<feature type="region of interest" description="Disordered" evidence="1">
    <location>
        <begin position="1"/>
        <end position="21"/>
    </location>
</feature>
<accession>A0A4Z2HG93</accession>